<evidence type="ECO:0000256" key="13">
    <source>
        <dbReference type="PIRSR" id="PIRSR001365-2"/>
    </source>
</evidence>
<dbReference type="SUPFAM" id="SSF51569">
    <property type="entry name" value="Aldolase"/>
    <property type="match status" value="1"/>
</dbReference>
<evidence type="ECO:0000256" key="7">
    <source>
        <dbReference type="ARBA" id="ARBA00023154"/>
    </source>
</evidence>
<dbReference type="EMBL" id="FOKW01000001">
    <property type="protein sequence ID" value="SFB70600.1"/>
    <property type="molecule type" value="Genomic_DNA"/>
</dbReference>
<dbReference type="OrthoDB" id="33636at2157"/>
<dbReference type="RefSeq" id="WP_089784803.1">
    <property type="nucleotide sequence ID" value="NZ_FOKW01000001.1"/>
</dbReference>
<dbReference type="InterPro" id="IPR020624">
    <property type="entry name" value="Schiff_base-form_aldolases_CS"/>
</dbReference>
<evidence type="ECO:0000313" key="16">
    <source>
        <dbReference type="Proteomes" id="UP000199161"/>
    </source>
</evidence>
<evidence type="ECO:0000256" key="5">
    <source>
        <dbReference type="ARBA" id="ARBA00022605"/>
    </source>
</evidence>
<evidence type="ECO:0000256" key="14">
    <source>
        <dbReference type="SAM" id="MobiDB-lite"/>
    </source>
</evidence>
<name>A0A1I1DCR8_NATHA</name>
<keyword evidence="6 11" id="KW-0220">Diaminopimelate biosynthesis</keyword>
<feature type="binding site" evidence="11 13">
    <location>
        <position position="208"/>
    </location>
    <ligand>
        <name>pyruvate</name>
        <dbReference type="ChEBI" id="CHEBI:15361"/>
    </ligand>
</feature>
<evidence type="ECO:0000256" key="10">
    <source>
        <dbReference type="ARBA" id="ARBA00047836"/>
    </source>
</evidence>
<dbReference type="Pfam" id="PF00701">
    <property type="entry name" value="DHDPS"/>
    <property type="match status" value="1"/>
</dbReference>
<comment type="pathway">
    <text evidence="2 11">Amino-acid biosynthesis; L-lysine biosynthesis via DAP pathway; (S)-tetrahydrodipicolinate from L-aspartate: step 3/4.</text>
</comment>
<dbReference type="GO" id="GO:0008675">
    <property type="term" value="F:2-dehydro-3-deoxy-phosphogluconate aldolase activity"/>
    <property type="evidence" value="ECO:0007669"/>
    <property type="project" value="UniProtKB-ARBA"/>
</dbReference>
<evidence type="ECO:0000256" key="1">
    <source>
        <dbReference type="ARBA" id="ARBA00003294"/>
    </source>
</evidence>
<dbReference type="SMART" id="SM01130">
    <property type="entry name" value="DHDPS"/>
    <property type="match status" value="1"/>
</dbReference>
<dbReference type="UniPathway" id="UPA00034">
    <property type="reaction ID" value="UER00017"/>
</dbReference>
<dbReference type="PRINTS" id="PR00146">
    <property type="entry name" value="DHPICSNTHASE"/>
</dbReference>
<evidence type="ECO:0000313" key="15">
    <source>
        <dbReference type="EMBL" id="SFB70600.1"/>
    </source>
</evidence>
<dbReference type="GO" id="GO:0008840">
    <property type="term" value="F:4-hydroxy-tetrahydrodipicolinate synthase activity"/>
    <property type="evidence" value="ECO:0007669"/>
    <property type="project" value="UniProtKB-UniRule"/>
</dbReference>
<dbReference type="Proteomes" id="UP000199161">
    <property type="component" value="Unassembled WGS sequence"/>
</dbReference>
<organism evidence="15 16">
    <name type="scientific">Natronobacterium haloterrestre</name>
    <name type="common">Halobiforma haloterrestris</name>
    <dbReference type="NCBI Taxonomy" id="148448"/>
    <lineage>
        <taxon>Archaea</taxon>
        <taxon>Methanobacteriati</taxon>
        <taxon>Methanobacteriota</taxon>
        <taxon>Stenosarchaea group</taxon>
        <taxon>Halobacteria</taxon>
        <taxon>Halobacteriales</taxon>
        <taxon>Natrialbaceae</taxon>
        <taxon>Natronobacterium</taxon>
    </lineage>
</organism>
<accession>A0A1I1DCR8</accession>
<dbReference type="InterPro" id="IPR013785">
    <property type="entry name" value="Aldolase_TIM"/>
</dbReference>
<dbReference type="NCBIfam" id="TIGR00674">
    <property type="entry name" value="dapA"/>
    <property type="match status" value="1"/>
</dbReference>
<dbReference type="AlphaFoldDB" id="A0A1I1DCR8"/>
<reference evidence="16" key="1">
    <citation type="submission" date="2016-10" db="EMBL/GenBank/DDBJ databases">
        <authorList>
            <person name="Varghese N."/>
            <person name="Submissions S."/>
        </authorList>
    </citation>
    <scope>NUCLEOTIDE SEQUENCE [LARGE SCALE GENOMIC DNA]</scope>
    <source>
        <strain evidence="16">DSM 13078</strain>
    </source>
</reference>
<feature type="active site" description="Proton donor/acceptor" evidence="11 12">
    <location>
        <position position="137"/>
    </location>
</feature>
<comment type="catalytic activity">
    <reaction evidence="10 11">
        <text>L-aspartate 4-semialdehyde + pyruvate = (2S,4S)-4-hydroxy-2,3,4,5-tetrahydrodipicolinate + H2O + H(+)</text>
        <dbReference type="Rhea" id="RHEA:34171"/>
        <dbReference type="ChEBI" id="CHEBI:15361"/>
        <dbReference type="ChEBI" id="CHEBI:15377"/>
        <dbReference type="ChEBI" id="CHEBI:15378"/>
        <dbReference type="ChEBI" id="CHEBI:67139"/>
        <dbReference type="ChEBI" id="CHEBI:537519"/>
        <dbReference type="EC" id="4.3.3.7"/>
    </reaction>
</comment>
<dbReference type="PIRSF" id="PIRSF001365">
    <property type="entry name" value="DHDPS"/>
    <property type="match status" value="1"/>
</dbReference>
<gene>
    <name evidence="11" type="primary">dapA</name>
    <name evidence="15" type="ORF">SAMN05444422_101348</name>
</gene>
<evidence type="ECO:0000256" key="11">
    <source>
        <dbReference type="HAMAP-Rule" id="MF_00418"/>
    </source>
</evidence>
<keyword evidence="7 11" id="KW-0457">Lysine biosynthesis</keyword>
<keyword evidence="8 11" id="KW-0456">Lyase</keyword>
<comment type="subunit">
    <text evidence="11">Homotetramer; dimer of dimers.</text>
</comment>
<evidence type="ECO:0000256" key="2">
    <source>
        <dbReference type="ARBA" id="ARBA00005120"/>
    </source>
</evidence>
<dbReference type="Gene3D" id="3.20.20.70">
    <property type="entry name" value="Aldolase class I"/>
    <property type="match status" value="1"/>
</dbReference>
<evidence type="ECO:0000256" key="8">
    <source>
        <dbReference type="ARBA" id="ARBA00023239"/>
    </source>
</evidence>
<feature type="region of interest" description="Disordered" evidence="14">
    <location>
        <begin position="291"/>
        <end position="312"/>
    </location>
</feature>
<dbReference type="PANTHER" id="PTHR12128">
    <property type="entry name" value="DIHYDRODIPICOLINATE SYNTHASE"/>
    <property type="match status" value="1"/>
</dbReference>
<dbReference type="EC" id="4.3.3.7" evidence="3 11"/>
<keyword evidence="5 11" id="KW-0028">Amino-acid biosynthesis</keyword>
<keyword evidence="16" id="KW-1185">Reference proteome</keyword>
<protein>
    <recommendedName>
        <fullName evidence="3 11">4-hydroxy-tetrahydrodipicolinate synthase</fullName>
        <shortName evidence="11">HTPA synthase</shortName>
        <ecNumber evidence="3 11">4.3.3.7</ecNumber>
    </recommendedName>
</protein>
<dbReference type="CDD" id="cd00950">
    <property type="entry name" value="DHDPS"/>
    <property type="match status" value="1"/>
</dbReference>
<comment type="subcellular location">
    <subcellularLocation>
        <location evidence="11">Cytoplasm</location>
    </subcellularLocation>
</comment>
<feature type="active site" description="Schiff-base intermediate with substrate" evidence="11 12">
    <location>
        <position position="165"/>
    </location>
</feature>
<dbReference type="InterPro" id="IPR002220">
    <property type="entry name" value="DapA-like"/>
</dbReference>
<feature type="site" description="Part of a proton relay during catalysis" evidence="11">
    <location>
        <position position="49"/>
    </location>
</feature>
<evidence type="ECO:0000256" key="9">
    <source>
        <dbReference type="ARBA" id="ARBA00023270"/>
    </source>
</evidence>
<comment type="similarity">
    <text evidence="11">Belongs to the DapA family.</text>
</comment>
<dbReference type="GO" id="GO:0009089">
    <property type="term" value="P:lysine biosynthetic process via diaminopimelate"/>
    <property type="evidence" value="ECO:0007669"/>
    <property type="project" value="UniProtKB-UniRule"/>
</dbReference>
<dbReference type="GO" id="GO:0019877">
    <property type="term" value="P:diaminopimelate biosynthetic process"/>
    <property type="evidence" value="ECO:0007669"/>
    <property type="project" value="UniProtKB-UniRule"/>
</dbReference>
<comment type="function">
    <text evidence="1 11">Catalyzes the condensation of (S)-aspartate-beta-semialdehyde [(S)-ASA] and pyruvate to 4-hydroxy-tetrahydrodipicolinate (HTPA).</text>
</comment>
<evidence type="ECO:0000256" key="4">
    <source>
        <dbReference type="ARBA" id="ARBA00022490"/>
    </source>
</evidence>
<dbReference type="HAMAP" id="MF_00418">
    <property type="entry name" value="DapA"/>
    <property type="match status" value="1"/>
</dbReference>
<dbReference type="PROSITE" id="PS00665">
    <property type="entry name" value="DHDPS_1"/>
    <property type="match status" value="1"/>
</dbReference>
<evidence type="ECO:0000256" key="3">
    <source>
        <dbReference type="ARBA" id="ARBA00012086"/>
    </source>
</evidence>
<dbReference type="GO" id="GO:0005737">
    <property type="term" value="C:cytoplasm"/>
    <property type="evidence" value="ECO:0007669"/>
    <property type="project" value="UniProtKB-SubCell"/>
</dbReference>
<keyword evidence="4 11" id="KW-0963">Cytoplasm</keyword>
<dbReference type="PANTHER" id="PTHR12128:SF66">
    <property type="entry name" value="4-HYDROXY-2-OXOGLUTARATE ALDOLASE, MITOCHONDRIAL"/>
    <property type="match status" value="1"/>
</dbReference>
<sequence>MTHDIDLSGVFPAMCTPFDENERIDFETLREDARRLEAAGVDGLVPVGSTGESATLSHDEHVEVVEAVVDAVDDVPVIAGSGSNNTPEALELSERSAEVGADGLLLISPYYNKPEQRGLIEHYETIADAIDLPQIVYNVPSRTGRSIEPDTAVELAAHENIAGYKAASGDLGQIGEIAERTRDEEFAVLSGDDALTLPTISVGGTGTISVAANVEPERTCAMVGAALDGDYARAREIHHELGPLFRALFVETNPIPVKEAMEIRGYGPARLRSPLSRLSEEYRADLESVLADLEEGETESTAVANGGREADR</sequence>
<feature type="binding site" evidence="11 13">
    <location>
        <position position="50"/>
    </location>
    <ligand>
        <name>pyruvate</name>
        <dbReference type="ChEBI" id="CHEBI:15361"/>
    </ligand>
</feature>
<evidence type="ECO:0000256" key="6">
    <source>
        <dbReference type="ARBA" id="ARBA00022915"/>
    </source>
</evidence>
<dbReference type="InterPro" id="IPR005263">
    <property type="entry name" value="DapA"/>
</dbReference>
<feature type="site" description="Part of a proton relay during catalysis" evidence="11">
    <location>
        <position position="111"/>
    </location>
</feature>
<evidence type="ECO:0000256" key="12">
    <source>
        <dbReference type="PIRSR" id="PIRSR001365-1"/>
    </source>
</evidence>
<proteinExistence type="inferred from homology"/>
<keyword evidence="9 11" id="KW-0704">Schiff base</keyword>
<comment type="caution">
    <text evidence="11">Was originally thought to be a dihydrodipicolinate synthase (DHDPS), catalyzing the condensation of (S)-aspartate-beta-semialdehyde [(S)-ASA] and pyruvate to dihydrodipicolinate (DHDP). However, it was shown in E.coli that the product of the enzymatic reaction is not dihydrodipicolinate but in fact (4S)-4-hydroxy-2,3,4,5-tetrahydro-(2S)-dipicolinic acid (HTPA), and that the consecutive dehydration reaction leading to DHDP is not spontaneous but catalyzed by DapB.</text>
</comment>